<keyword evidence="1" id="KW-1133">Transmembrane helix</keyword>
<evidence type="ECO:0000313" key="3">
    <source>
        <dbReference type="WBParaSite" id="HCON_00122060-00001"/>
    </source>
</evidence>
<proteinExistence type="predicted"/>
<keyword evidence="1" id="KW-0472">Membrane</keyword>
<organism evidence="2 3">
    <name type="scientific">Haemonchus contortus</name>
    <name type="common">Barber pole worm</name>
    <dbReference type="NCBI Taxonomy" id="6289"/>
    <lineage>
        <taxon>Eukaryota</taxon>
        <taxon>Metazoa</taxon>
        <taxon>Ecdysozoa</taxon>
        <taxon>Nematoda</taxon>
        <taxon>Chromadorea</taxon>
        <taxon>Rhabditida</taxon>
        <taxon>Rhabditina</taxon>
        <taxon>Rhabditomorpha</taxon>
        <taxon>Strongyloidea</taxon>
        <taxon>Trichostrongylidae</taxon>
        <taxon>Haemonchus</taxon>
    </lineage>
</organism>
<evidence type="ECO:0000256" key="1">
    <source>
        <dbReference type="SAM" id="Phobius"/>
    </source>
</evidence>
<dbReference type="AlphaFoldDB" id="A0A7I4YMW9"/>
<dbReference type="OrthoDB" id="5836746at2759"/>
<protein>
    <submittedName>
        <fullName evidence="3">PhoLip_ATPase_C domain-containing protein</fullName>
    </submittedName>
</protein>
<dbReference type="Proteomes" id="UP000025227">
    <property type="component" value="Unplaced"/>
</dbReference>
<dbReference type="WBParaSite" id="HCON_00122060-00001">
    <property type="protein sequence ID" value="HCON_00122060-00001"/>
    <property type="gene ID" value="HCON_00122060"/>
</dbReference>
<evidence type="ECO:0000313" key="2">
    <source>
        <dbReference type="Proteomes" id="UP000025227"/>
    </source>
</evidence>
<sequence>YYTFQNMGSNSTVWPDLTEHYCIEFFNLYTLAMPVLSTLYFAKMKRQRTNDIRNHLNARASNVTIGNDGWANYSTMIQKQWK</sequence>
<feature type="transmembrane region" description="Helical" evidence="1">
    <location>
        <begin position="25"/>
        <end position="42"/>
    </location>
</feature>
<reference evidence="3" key="1">
    <citation type="submission" date="2020-12" db="UniProtKB">
        <authorList>
            <consortium name="WormBaseParasite"/>
        </authorList>
    </citation>
    <scope>IDENTIFICATION</scope>
    <source>
        <strain evidence="3">MHco3</strain>
    </source>
</reference>
<accession>A0A7I4YMW9</accession>
<name>A0A7I4YMW9_HAECO</name>
<keyword evidence="2" id="KW-1185">Reference proteome</keyword>
<keyword evidence="1" id="KW-0812">Transmembrane</keyword>